<evidence type="ECO:0000313" key="1">
    <source>
        <dbReference type="EMBL" id="DAF93149.1"/>
    </source>
</evidence>
<proteinExistence type="predicted"/>
<dbReference type="EMBL" id="BK016080">
    <property type="protein sequence ID" value="DAF93149.1"/>
    <property type="molecule type" value="Genomic_DNA"/>
</dbReference>
<sequence length="127" mass="14714">METFIRIDRANKGMITFIHSCPFDPVNGLNKSRAELLKEGFLIEDFPEPKLVEGKRAIAYYDIYTKKVSYEYVLIPDSADDKISYMENALNEFLLKYQKNKDDTNKQVTEVQTALCDVYELLTSLID</sequence>
<organism evidence="1">
    <name type="scientific">Myoviridae sp. ctcyQ27</name>
    <dbReference type="NCBI Taxonomy" id="2825139"/>
    <lineage>
        <taxon>Viruses</taxon>
        <taxon>Duplodnaviria</taxon>
        <taxon>Heunggongvirae</taxon>
        <taxon>Uroviricota</taxon>
        <taxon>Caudoviricetes</taxon>
    </lineage>
</organism>
<protein>
    <submittedName>
        <fullName evidence="1">Uncharacterized protein</fullName>
    </submittedName>
</protein>
<reference evidence="1" key="1">
    <citation type="journal article" date="2021" name="Proc. Natl. Acad. Sci. U.S.A.">
        <title>A Catalog of Tens of Thousands of Viruses from Human Metagenomes Reveals Hidden Associations with Chronic Diseases.</title>
        <authorList>
            <person name="Tisza M.J."/>
            <person name="Buck C.B."/>
        </authorList>
    </citation>
    <scope>NUCLEOTIDE SEQUENCE</scope>
    <source>
        <strain evidence="1">CtcyQ27</strain>
    </source>
</reference>
<name>A0A8S5UF99_9CAUD</name>
<accession>A0A8S5UF99</accession>